<reference evidence="2 3" key="1">
    <citation type="submission" date="2023-10" db="EMBL/GenBank/DDBJ databases">
        <title>complete genome sequence of Corynebacterium pseudokroppenstedtii P15-C1.</title>
        <authorList>
            <person name="Bruggemann H."/>
            <person name="Poehlein A."/>
        </authorList>
    </citation>
    <scope>NUCLEOTIDE SEQUENCE [LARGE SCALE GENOMIC DNA]</scope>
    <source>
        <strain evidence="2 3">P15_C1</strain>
    </source>
</reference>
<proteinExistence type="predicted"/>
<sequence length="156" mass="16311">MRLTKRIGAVALSGAMAFGLATVTAATAPTASAKPACEGQTALTSTAAPLDHVITPDGKTITIENKRNVQQFVYLSSCDAEKLAKLIGTLEKGDDVKKEVVKAIPGIEQFANSVAKGIKDKKVLTSQNLKDQSSDFTSGVILVIRNGSIALIAKQV</sequence>
<evidence type="ECO:0000313" key="2">
    <source>
        <dbReference type="EMBL" id="WPF24713.1"/>
    </source>
</evidence>
<name>A0AAU0Q0P0_9CORY</name>
<evidence type="ECO:0008006" key="4">
    <source>
        <dbReference type="Google" id="ProtNLM"/>
    </source>
</evidence>
<dbReference type="Proteomes" id="UP001174314">
    <property type="component" value="Chromosome"/>
</dbReference>
<dbReference type="KEGG" id="cpsk:Q0N40_09300"/>
<protein>
    <recommendedName>
        <fullName evidence="4">Secreted protein</fullName>
    </recommendedName>
</protein>
<organism evidence="2 3">
    <name type="scientific">Corynebacterium pseudokroppenstedtii</name>
    <dbReference type="NCBI Taxonomy" id="2804917"/>
    <lineage>
        <taxon>Bacteria</taxon>
        <taxon>Bacillati</taxon>
        <taxon>Actinomycetota</taxon>
        <taxon>Actinomycetes</taxon>
        <taxon>Mycobacteriales</taxon>
        <taxon>Corynebacteriaceae</taxon>
        <taxon>Corynebacterium</taxon>
    </lineage>
</organism>
<evidence type="ECO:0000313" key="3">
    <source>
        <dbReference type="Proteomes" id="UP001174314"/>
    </source>
</evidence>
<keyword evidence="3" id="KW-1185">Reference proteome</keyword>
<feature type="chain" id="PRO_5043905539" description="Secreted protein" evidence="1">
    <location>
        <begin position="22"/>
        <end position="156"/>
    </location>
</feature>
<dbReference type="RefSeq" id="WP_204087546.1">
    <property type="nucleotide sequence ID" value="NZ_CP137757.1"/>
</dbReference>
<evidence type="ECO:0000256" key="1">
    <source>
        <dbReference type="SAM" id="SignalP"/>
    </source>
</evidence>
<feature type="signal peptide" evidence="1">
    <location>
        <begin position="1"/>
        <end position="21"/>
    </location>
</feature>
<dbReference type="AlphaFoldDB" id="A0AAU0Q0P0"/>
<accession>A0AAU0Q0P0</accession>
<dbReference type="EMBL" id="CP137757">
    <property type="protein sequence ID" value="WPF24713.1"/>
    <property type="molecule type" value="Genomic_DNA"/>
</dbReference>
<gene>
    <name evidence="2" type="ORF">Q0N40_09300</name>
</gene>
<keyword evidence="1" id="KW-0732">Signal</keyword>